<comment type="caution">
    <text evidence="3">The sequence shown here is derived from an EMBL/GenBank/DDBJ whole genome shotgun (WGS) entry which is preliminary data.</text>
</comment>
<dbReference type="EMBL" id="LSYV01000006">
    <property type="protein sequence ID" value="KXZ54022.1"/>
    <property type="molecule type" value="Genomic_DNA"/>
</dbReference>
<gene>
    <name evidence="3" type="ORF">GPECTOR_5g132</name>
</gene>
<dbReference type="OrthoDB" id="531382at2759"/>
<dbReference type="Pfam" id="PF03992">
    <property type="entry name" value="ABM"/>
    <property type="match status" value="1"/>
</dbReference>
<dbReference type="Proteomes" id="UP000075714">
    <property type="component" value="Unassembled WGS sequence"/>
</dbReference>
<evidence type="ECO:0000313" key="3">
    <source>
        <dbReference type="EMBL" id="KXZ54022.1"/>
    </source>
</evidence>
<keyword evidence="4" id="KW-1185">Reference proteome</keyword>
<protein>
    <recommendedName>
        <fullName evidence="2">ABM domain-containing protein</fullName>
    </recommendedName>
</protein>
<feature type="domain" description="ABM" evidence="2">
    <location>
        <begin position="128"/>
        <end position="197"/>
    </location>
</feature>
<accession>A0A150GWE2</accession>
<dbReference type="InterPro" id="IPR011008">
    <property type="entry name" value="Dimeric_a/b-barrel"/>
</dbReference>
<dbReference type="InterPro" id="IPR007138">
    <property type="entry name" value="ABM_dom"/>
</dbReference>
<dbReference type="InterPro" id="IPR050744">
    <property type="entry name" value="AI-2_Isomerase_LsrG"/>
</dbReference>
<evidence type="ECO:0000259" key="2">
    <source>
        <dbReference type="Pfam" id="PF03992"/>
    </source>
</evidence>
<organism evidence="3 4">
    <name type="scientific">Gonium pectorale</name>
    <name type="common">Green alga</name>
    <dbReference type="NCBI Taxonomy" id="33097"/>
    <lineage>
        <taxon>Eukaryota</taxon>
        <taxon>Viridiplantae</taxon>
        <taxon>Chlorophyta</taxon>
        <taxon>core chlorophytes</taxon>
        <taxon>Chlorophyceae</taxon>
        <taxon>CS clade</taxon>
        <taxon>Chlamydomonadales</taxon>
        <taxon>Volvocaceae</taxon>
        <taxon>Gonium</taxon>
    </lineage>
</organism>
<feature type="compositionally biased region" description="Basic and acidic residues" evidence="1">
    <location>
        <begin position="87"/>
        <end position="101"/>
    </location>
</feature>
<feature type="region of interest" description="Disordered" evidence="1">
    <location>
        <begin position="85"/>
        <end position="119"/>
    </location>
</feature>
<dbReference type="Gene3D" id="3.30.70.100">
    <property type="match status" value="1"/>
</dbReference>
<dbReference type="PANTHER" id="PTHR33336">
    <property type="entry name" value="QUINOL MONOOXYGENASE YGIN-RELATED"/>
    <property type="match status" value="1"/>
</dbReference>
<reference evidence="4" key="1">
    <citation type="journal article" date="2016" name="Nat. Commun.">
        <title>The Gonium pectorale genome demonstrates co-option of cell cycle regulation during the evolution of multicellularity.</title>
        <authorList>
            <person name="Hanschen E.R."/>
            <person name="Marriage T.N."/>
            <person name="Ferris P.J."/>
            <person name="Hamaji T."/>
            <person name="Toyoda A."/>
            <person name="Fujiyama A."/>
            <person name="Neme R."/>
            <person name="Noguchi H."/>
            <person name="Minakuchi Y."/>
            <person name="Suzuki M."/>
            <person name="Kawai-Toyooka H."/>
            <person name="Smith D.R."/>
            <person name="Sparks H."/>
            <person name="Anderson J."/>
            <person name="Bakaric R."/>
            <person name="Luria V."/>
            <person name="Karger A."/>
            <person name="Kirschner M.W."/>
            <person name="Durand P.M."/>
            <person name="Michod R.E."/>
            <person name="Nozaki H."/>
            <person name="Olson B.J."/>
        </authorList>
    </citation>
    <scope>NUCLEOTIDE SEQUENCE [LARGE SCALE GENOMIC DNA]</scope>
    <source>
        <strain evidence="4">NIES-2863</strain>
    </source>
</reference>
<dbReference type="SUPFAM" id="SSF54909">
    <property type="entry name" value="Dimeric alpha+beta barrel"/>
    <property type="match status" value="1"/>
</dbReference>
<evidence type="ECO:0000256" key="1">
    <source>
        <dbReference type="SAM" id="MobiDB-lite"/>
    </source>
</evidence>
<name>A0A150GWE2_GONPE</name>
<proteinExistence type="predicted"/>
<dbReference type="AlphaFoldDB" id="A0A150GWE2"/>
<dbReference type="PANTHER" id="PTHR33336:SF15">
    <property type="entry name" value="ABM DOMAIN-CONTAINING PROTEIN"/>
    <property type="match status" value="1"/>
</dbReference>
<feature type="compositionally biased region" description="Gly residues" evidence="1">
    <location>
        <begin position="103"/>
        <end position="112"/>
    </location>
</feature>
<sequence length="231" mass="25728">MGDGSKVRLYSEWETYDDLNGHLQSRAVESLLAFLEEQDVRLEADLLRAAGDLEQEYRAGRVHGRSGRSTAAAFASSAVSAAGVPARDLDGRGRHSRRDGCGSDSGCGGGGHARQARDDPRRLPAYSLVTFSVPPSQRAKFEEAFTYVQARVARDEEANRFYVLRRFATLNHRYVLRGGWDSLDAYFDHVTSKRYHDLLDFAADRRIEWGSEPFRVLASSEDEEVAAAVKP</sequence>
<evidence type="ECO:0000313" key="4">
    <source>
        <dbReference type="Proteomes" id="UP000075714"/>
    </source>
</evidence>
<dbReference type="GO" id="GO:0003824">
    <property type="term" value="F:catalytic activity"/>
    <property type="evidence" value="ECO:0007669"/>
    <property type="project" value="TreeGrafter"/>
</dbReference>